<gene>
    <name evidence="9" type="ordered locus">Meso_2162</name>
</gene>
<dbReference type="InterPro" id="IPR006037">
    <property type="entry name" value="RCK_C"/>
</dbReference>
<proteinExistence type="predicted"/>
<dbReference type="GO" id="GO:0008324">
    <property type="term" value="F:monoatomic cation transmembrane transporter activity"/>
    <property type="evidence" value="ECO:0007669"/>
    <property type="project" value="InterPro"/>
</dbReference>
<dbReference type="eggNOG" id="COG3273">
    <property type="taxonomic scope" value="Bacteria"/>
</dbReference>
<keyword evidence="6 7" id="KW-0472">Membrane</keyword>
<feature type="transmembrane region" description="Helical" evidence="7">
    <location>
        <begin position="529"/>
        <end position="547"/>
    </location>
</feature>
<evidence type="ECO:0000256" key="5">
    <source>
        <dbReference type="ARBA" id="ARBA00022989"/>
    </source>
</evidence>
<evidence type="ECO:0000313" key="9">
    <source>
        <dbReference type="EMBL" id="ABG63554.1"/>
    </source>
</evidence>
<evidence type="ECO:0000256" key="3">
    <source>
        <dbReference type="ARBA" id="ARBA00022692"/>
    </source>
</evidence>
<dbReference type="GO" id="GO:0006813">
    <property type="term" value="P:potassium ion transport"/>
    <property type="evidence" value="ECO:0007669"/>
    <property type="project" value="InterPro"/>
</dbReference>
<evidence type="ECO:0000256" key="4">
    <source>
        <dbReference type="ARBA" id="ARBA00022737"/>
    </source>
</evidence>
<evidence type="ECO:0000256" key="7">
    <source>
        <dbReference type="SAM" id="Phobius"/>
    </source>
</evidence>
<dbReference type="InterPro" id="IPR004680">
    <property type="entry name" value="Cit_transptr-like_dom"/>
</dbReference>
<sequence length="590" mass="61906" precursor="true">MSYQQIFIFALLGAVFGFLVWGKIRYDLVAFTALIVGVMGGAVEPGDAFAGFGHETTLIVAFVLIVSRAMINAGVVEMIARYVISASRSLSAHIGVMAVIGAALSAIINNVAAIAILMSLDIEAAKKAQRSPSLSLMPLSYATILGGMVTMIGTPSNIVIAQFRERALGEPYSMFSFTPVGLVVAVAGIAFVALAGWRVIPQREGQATATLEPESDLFVAEAQVPENSEAIGKTTGDFAELGDEHDVTVLGLVRGGKRLAGFARRETIRKGDFLVLEGEPAAVEAFAGAAKLDLSGQDEHGGLTGKSMSLVEAIVPETGRAVGRSAMDLRLLANRGVTLIGVSRRGKRFRERVRKLTLQPGDVLLLLGPERRLSQATEWLGVLPLADRQHTVIQRRKALLAIGIFVAGVGASVAGLVTLSIALACVVAAYAMVSIVNAREIYESVDWPVIVLLGSLIPLGVAFDEAGGTELITAAIVGQTDGLPAWMILAVVMMVTMVLSDFLNSIATSLIAAPIAVGVAQGVGASPDAFLMGVAVAATCGFLTPIGHKNNTIIMGPGGYRFGDYWRLGAPLEILTIAVAVPATLFFWPV</sequence>
<reference evidence="9" key="1">
    <citation type="submission" date="2006-06" db="EMBL/GenBank/DDBJ databases">
        <title>Complete sequence of chromosome of Chelativorans sp. BNC1.</title>
        <authorList>
            <consortium name="US DOE Joint Genome Institute"/>
            <person name="Copeland A."/>
            <person name="Lucas S."/>
            <person name="Lapidus A."/>
            <person name="Barry K."/>
            <person name="Detter J.C."/>
            <person name="Glavina del Rio T."/>
            <person name="Hammon N."/>
            <person name="Israni S."/>
            <person name="Dalin E."/>
            <person name="Tice H."/>
            <person name="Pitluck S."/>
            <person name="Chertkov O."/>
            <person name="Brettin T."/>
            <person name="Bruce D."/>
            <person name="Han C."/>
            <person name="Tapia R."/>
            <person name="Gilna P."/>
            <person name="Schmutz J."/>
            <person name="Larimer F."/>
            <person name="Land M."/>
            <person name="Hauser L."/>
            <person name="Kyrpides N."/>
            <person name="Mikhailova N."/>
            <person name="Richardson P."/>
        </authorList>
    </citation>
    <scope>NUCLEOTIDE SEQUENCE</scope>
    <source>
        <strain evidence="9">BNC1</strain>
    </source>
</reference>
<name>Q11GC1_CHESB</name>
<dbReference type="STRING" id="266779.Meso_2162"/>
<keyword evidence="2" id="KW-0813">Transport</keyword>
<accession>Q11GC1</accession>
<feature type="transmembrane region" description="Helical" evidence="7">
    <location>
        <begin position="400"/>
        <end position="433"/>
    </location>
</feature>
<dbReference type="PROSITE" id="PS51202">
    <property type="entry name" value="RCK_C"/>
    <property type="match status" value="2"/>
</dbReference>
<dbReference type="eggNOG" id="COG0471">
    <property type="taxonomic scope" value="Bacteria"/>
</dbReference>
<dbReference type="Pfam" id="PF02080">
    <property type="entry name" value="TrkA_C"/>
    <property type="match status" value="2"/>
</dbReference>
<dbReference type="OrthoDB" id="9809303at2"/>
<feature type="transmembrane region" description="Helical" evidence="7">
    <location>
        <begin position="445"/>
        <end position="463"/>
    </location>
</feature>
<feature type="transmembrane region" description="Helical" evidence="7">
    <location>
        <begin position="6"/>
        <end position="21"/>
    </location>
</feature>
<feature type="transmembrane region" description="Helical" evidence="7">
    <location>
        <begin position="28"/>
        <end position="46"/>
    </location>
</feature>
<dbReference type="KEGG" id="mes:Meso_2162"/>
<dbReference type="InterPro" id="IPR051679">
    <property type="entry name" value="DASS-Related_Transporters"/>
</dbReference>
<feature type="transmembrane region" description="Helical" evidence="7">
    <location>
        <begin position="568"/>
        <end position="588"/>
    </location>
</feature>
<evidence type="ECO:0000259" key="8">
    <source>
        <dbReference type="PROSITE" id="PS51202"/>
    </source>
</evidence>
<evidence type="ECO:0000256" key="1">
    <source>
        <dbReference type="ARBA" id="ARBA00004141"/>
    </source>
</evidence>
<protein>
    <submittedName>
        <fullName evidence="9">TrkA-C</fullName>
    </submittedName>
</protein>
<keyword evidence="5 7" id="KW-1133">Transmembrane helix</keyword>
<dbReference type="GO" id="GO:0005886">
    <property type="term" value="C:plasma membrane"/>
    <property type="evidence" value="ECO:0007669"/>
    <property type="project" value="TreeGrafter"/>
</dbReference>
<feature type="transmembrane region" description="Helical" evidence="7">
    <location>
        <begin position="172"/>
        <end position="197"/>
    </location>
</feature>
<keyword evidence="3 7" id="KW-0812">Transmembrane</keyword>
<feature type="transmembrane region" description="Helical" evidence="7">
    <location>
        <begin position="96"/>
        <end position="119"/>
    </location>
</feature>
<dbReference type="SUPFAM" id="SSF116726">
    <property type="entry name" value="TrkA C-terminal domain-like"/>
    <property type="match status" value="2"/>
</dbReference>
<evidence type="ECO:0000256" key="6">
    <source>
        <dbReference type="ARBA" id="ARBA00023136"/>
    </source>
</evidence>
<feature type="domain" description="RCK C-terminal" evidence="8">
    <location>
        <begin position="206"/>
        <end position="292"/>
    </location>
</feature>
<comment type="subcellular location">
    <subcellularLocation>
        <location evidence="1">Membrane</location>
        <topology evidence="1">Multi-pass membrane protein</topology>
    </subcellularLocation>
</comment>
<feature type="transmembrane region" description="Helical" evidence="7">
    <location>
        <begin position="506"/>
        <end position="523"/>
    </location>
</feature>
<dbReference type="Gene3D" id="3.30.70.1450">
    <property type="entry name" value="Regulator of K+ conductance, C-terminal domain"/>
    <property type="match status" value="2"/>
</dbReference>
<dbReference type="PANTHER" id="PTHR43652">
    <property type="entry name" value="BASIC AMINO ACID ANTIPORTER YFCC-RELATED"/>
    <property type="match status" value="1"/>
</dbReference>
<dbReference type="InterPro" id="IPR036721">
    <property type="entry name" value="RCK_C_sf"/>
</dbReference>
<feature type="transmembrane region" description="Helical" evidence="7">
    <location>
        <begin position="483"/>
        <end position="499"/>
    </location>
</feature>
<dbReference type="AlphaFoldDB" id="Q11GC1"/>
<evidence type="ECO:0000256" key="2">
    <source>
        <dbReference type="ARBA" id="ARBA00022448"/>
    </source>
</evidence>
<dbReference type="PANTHER" id="PTHR43652:SF2">
    <property type="entry name" value="BASIC AMINO ACID ANTIPORTER YFCC-RELATED"/>
    <property type="match status" value="1"/>
</dbReference>
<feature type="transmembrane region" description="Helical" evidence="7">
    <location>
        <begin position="58"/>
        <end position="84"/>
    </location>
</feature>
<dbReference type="Pfam" id="PF03600">
    <property type="entry name" value="CitMHS"/>
    <property type="match status" value="1"/>
</dbReference>
<dbReference type="HOGENOM" id="CLU_005170_6_1_5"/>
<keyword evidence="4" id="KW-0677">Repeat</keyword>
<feature type="domain" description="RCK C-terminal" evidence="8">
    <location>
        <begin position="298"/>
        <end position="382"/>
    </location>
</feature>
<dbReference type="EMBL" id="CP000390">
    <property type="protein sequence ID" value="ABG63554.1"/>
    <property type="molecule type" value="Genomic_DNA"/>
</dbReference>
<feature type="transmembrane region" description="Helical" evidence="7">
    <location>
        <begin position="139"/>
        <end position="160"/>
    </location>
</feature>
<organism evidence="9">
    <name type="scientific">Chelativorans sp. (strain BNC1)</name>
    <dbReference type="NCBI Taxonomy" id="266779"/>
    <lineage>
        <taxon>Bacteria</taxon>
        <taxon>Pseudomonadati</taxon>
        <taxon>Pseudomonadota</taxon>
        <taxon>Alphaproteobacteria</taxon>
        <taxon>Hyphomicrobiales</taxon>
        <taxon>Phyllobacteriaceae</taxon>
        <taxon>Chelativorans</taxon>
    </lineage>
</organism>